<keyword evidence="1" id="KW-0808">Transferase</keyword>
<keyword evidence="2" id="KW-1185">Reference proteome</keyword>
<dbReference type="RefSeq" id="WP_343184747.1">
    <property type="nucleotide sequence ID" value="NZ_JBCITM010000002.1"/>
</dbReference>
<dbReference type="Pfam" id="PF06962">
    <property type="entry name" value="rRNA_methylase"/>
    <property type="match status" value="1"/>
</dbReference>
<accession>A0ABU9VR94</accession>
<keyword evidence="1" id="KW-0489">Methyltransferase</keyword>
<reference evidence="1 2" key="1">
    <citation type="submission" date="2024-04" db="EMBL/GenBank/DDBJ databases">
        <title>Genome sequencing and metabolic network reconstruction of aminoacids and betaine degradation by Anoxynatronum sibiricum.</title>
        <authorList>
            <person name="Detkova E.N."/>
            <person name="Boltjanskaja Y.V."/>
            <person name="Mardanov A.V."/>
            <person name="Kevbrin V."/>
        </authorList>
    </citation>
    <scope>NUCLEOTIDE SEQUENCE [LARGE SCALE GENOMIC DNA]</scope>
    <source>
        <strain evidence="1 2">Z-7981</strain>
    </source>
</reference>
<organism evidence="1 2">
    <name type="scientific">Anoxynatronum sibiricum</name>
    <dbReference type="NCBI Taxonomy" id="210623"/>
    <lineage>
        <taxon>Bacteria</taxon>
        <taxon>Bacillati</taxon>
        <taxon>Bacillota</taxon>
        <taxon>Clostridia</taxon>
        <taxon>Eubacteriales</taxon>
        <taxon>Clostridiaceae</taxon>
        <taxon>Anoxynatronum</taxon>
    </lineage>
</organism>
<dbReference type="InterPro" id="IPR010719">
    <property type="entry name" value="MnmM_MeTrfase"/>
</dbReference>
<dbReference type="Gene3D" id="3.40.50.150">
    <property type="entry name" value="Vaccinia Virus protein VP39"/>
    <property type="match status" value="1"/>
</dbReference>
<dbReference type="PANTHER" id="PTHR35276:SF1">
    <property type="entry name" value="TRNA (MNM(5)S(2)U34)-METHYLTRANSFERASE, CHLOROPLASTIC"/>
    <property type="match status" value="1"/>
</dbReference>
<dbReference type="EMBL" id="JBCITM010000002">
    <property type="protein sequence ID" value="MEN1759385.1"/>
    <property type="molecule type" value="Genomic_DNA"/>
</dbReference>
<dbReference type="Proteomes" id="UP001407405">
    <property type="component" value="Unassembled WGS sequence"/>
</dbReference>
<protein>
    <submittedName>
        <fullName evidence="1">Class I SAM-dependent methyltransferase</fullName>
        <ecNumber evidence="1">2.1.1.-</ecNumber>
    </submittedName>
</protein>
<sequence>MYQHSIHKYAALAQELLEKRLKRGNYVIDGTMGNGLDTCFLWRQVCPGGQVYAFDVQMAAIERTRNYLSEAGYLWHHEEISLINDCHSRLAKYLPRTVNAAMFNLGYLPGGIKDTTTSWSSLQPALQSLIAGGLLENGGLISIMSYSGHLGGAEEQQKLLEYVRQLKEPEWHVTEITKINAGRSQSPILIIIQRN</sequence>
<dbReference type="PANTHER" id="PTHR35276">
    <property type="entry name" value="S-ADENOSYL-L-METHIONINE-DEPENDENT METHYLTRANSFERASES SUPERFAMILY PROTEIN"/>
    <property type="match status" value="1"/>
</dbReference>
<comment type="caution">
    <text evidence="1">The sequence shown here is derived from an EMBL/GenBank/DDBJ whole genome shotgun (WGS) entry which is preliminary data.</text>
</comment>
<dbReference type="GO" id="GO:0008168">
    <property type="term" value="F:methyltransferase activity"/>
    <property type="evidence" value="ECO:0007669"/>
    <property type="project" value="UniProtKB-KW"/>
</dbReference>
<dbReference type="EC" id="2.1.1.-" evidence="1"/>
<dbReference type="SUPFAM" id="SSF53335">
    <property type="entry name" value="S-adenosyl-L-methionine-dependent methyltransferases"/>
    <property type="match status" value="1"/>
</dbReference>
<gene>
    <name evidence="1" type="ORF">AAIG11_02765</name>
</gene>
<evidence type="ECO:0000313" key="1">
    <source>
        <dbReference type="EMBL" id="MEN1759385.1"/>
    </source>
</evidence>
<name>A0ABU9VR94_9CLOT</name>
<dbReference type="GO" id="GO:0032259">
    <property type="term" value="P:methylation"/>
    <property type="evidence" value="ECO:0007669"/>
    <property type="project" value="UniProtKB-KW"/>
</dbReference>
<evidence type="ECO:0000313" key="2">
    <source>
        <dbReference type="Proteomes" id="UP001407405"/>
    </source>
</evidence>
<dbReference type="InterPro" id="IPR029063">
    <property type="entry name" value="SAM-dependent_MTases_sf"/>
</dbReference>
<proteinExistence type="predicted"/>